<sequence length="198" mass="23111">MLVIPQRVIADDDRGLLTWRPIGTKYLFRRTVDGRDRREVPLAERDTVEWTLAPLEWSGLHVLHLFRPGHAHSVWWMFNPDLTLNRWYVNLEDPPVRWSGGVDTFDHALDLVVMPDRSWRWKDEHEYLERIGHPAYWDAARAAEIRAEGERVVRAVESAAFPFDGTHLTFCPDPYWPAPFLPAHGWDRPRAVAPEESS</sequence>
<keyword evidence="4" id="KW-1185">Reference proteome</keyword>
<dbReference type="InterPro" id="IPR050212">
    <property type="entry name" value="Ntdp-like"/>
</dbReference>
<feature type="domain" description="DUF402" evidence="2">
    <location>
        <begin position="35"/>
        <end position="159"/>
    </location>
</feature>
<name>A0ABN6CT21_9ACTN</name>
<gene>
    <name evidence="3" type="ORF">Aiant_89490</name>
</gene>
<evidence type="ECO:0000256" key="1">
    <source>
        <dbReference type="ARBA" id="ARBA00022801"/>
    </source>
</evidence>
<dbReference type="Pfam" id="PF04167">
    <property type="entry name" value="DUF402"/>
    <property type="match status" value="1"/>
</dbReference>
<dbReference type="InterPro" id="IPR007295">
    <property type="entry name" value="DUF402"/>
</dbReference>
<organism evidence="3 4">
    <name type="scientific">Actinoplanes ianthinogenes</name>
    <dbReference type="NCBI Taxonomy" id="122358"/>
    <lineage>
        <taxon>Bacteria</taxon>
        <taxon>Bacillati</taxon>
        <taxon>Actinomycetota</taxon>
        <taxon>Actinomycetes</taxon>
        <taxon>Micromonosporales</taxon>
        <taxon>Micromonosporaceae</taxon>
        <taxon>Actinoplanes</taxon>
    </lineage>
</organism>
<dbReference type="Proteomes" id="UP000676967">
    <property type="component" value="Chromosome"/>
</dbReference>
<evidence type="ECO:0000259" key="2">
    <source>
        <dbReference type="Pfam" id="PF04167"/>
    </source>
</evidence>
<evidence type="ECO:0000313" key="3">
    <source>
        <dbReference type="EMBL" id="BCJ48292.1"/>
    </source>
</evidence>
<dbReference type="InterPro" id="IPR035930">
    <property type="entry name" value="FomD-like_sf"/>
</dbReference>
<keyword evidence="1" id="KW-0378">Hydrolase</keyword>
<dbReference type="PANTHER" id="PTHR39159:SF1">
    <property type="entry name" value="UPF0374 PROTEIN YGAC"/>
    <property type="match status" value="1"/>
</dbReference>
<reference evidence="3 4" key="1">
    <citation type="submission" date="2020-08" db="EMBL/GenBank/DDBJ databases">
        <title>Whole genome shotgun sequence of Actinoplanes ianthinogenes NBRC 13996.</title>
        <authorList>
            <person name="Komaki H."/>
            <person name="Tamura T."/>
        </authorList>
    </citation>
    <scope>NUCLEOTIDE SEQUENCE [LARGE SCALE GENOMIC DNA]</scope>
    <source>
        <strain evidence="3 4">NBRC 13996</strain>
    </source>
</reference>
<evidence type="ECO:0000313" key="4">
    <source>
        <dbReference type="Proteomes" id="UP000676967"/>
    </source>
</evidence>
<accession>A0ABN6CT21</accession>
<dbReference type="SUPFAM" id="SSF159234">
    <property type="entry name" value="FomD-like"/>
    <property type="match status" value="1"/>
</dbReference>
<dbReference type="PANTHER" id="PTHR39159">
    <property type="match status" value="1"/>
</dbReference>
<dbReference type="EMBL" id="AP023356">
    <property type="protein sequence ID" value="BCJ48292.1"/>
    <property type="molecule type" value="Genomic_DNA"/>
</dbReference>
<dbReference type="Gene3D" id="2.40.380.10">
    <property type="entry name" value="FomD-like"/>
    <property type="match status" value="1"/>
</dbReference>
<protein>
    <recommendedName>
        <fullName evidence="2">DUF402 domain-containing protein</fullName>
    </recommendedName>
</protein>
<proteinExistence type="predicted"/>